<name>A0ABS6ETW0_9FIRM</name>
<evidence type="ECO:0000313" key="8">
    <source>
        <dbReference type="Proteomes" id="UP000783588"/>
    </source>
</evidence>
<organism evidence="7 8">
    <name type="scientific">Butyricicoccus intestinisimiae</name>
    <dbReference type="NCBI Taxonomy" id="2841509"/>
    <lineage>
        <taxon>Bacteria</taxon>
        <taxon>Bacillati</taxon>
        <taxon>Bacillota</taxon>
        <taxon>Clostridia</taxon>
        <taxon>Eubacteriales</taxon>
        <taxon>Butyricicoccaceae</taxon>
        <taxon>Butyricicoccus</taxon>
    </lineage>
</organism>
<dbReference type="PROSITE" id="PS01234">
    <property type="entry name" value="GATB"/>
    <property type="match status" value="1"/>
</dbReference>
<dbReference type="InterPro" id="IPR017958">
    <property type="entry name" value="Gln-tRNA_amidoTrfase_suB_CS"/>
</dbReference>
<dbReference type="InterPro" id="IPR017959">
    <property type="entry name" value="Asn/Gln-tRNA_amidoTrfase_suB/E"/>
</dbReference>
<keyword evidence="2 5" id="KW-0547">Nucleotide-binding</keyword>
<sequence length="478" mass="53576">MNYEAVIGLEVHAELSTKTKIFCGCSTAFGAEINTHVCPVCTGQPGALPVLNKQVVHYAAKMGLATHCTVNQLCKSDRKNYFYPDLPKAYQISQFDVPICENGYVDFEVNGEPKRVRFERIHFEEDAGKLLHDEGEGTVVDFNRCGVPLIEMVTRPDIHSAAEAKAFLETVKTTLSYLQICDCRMEEGSIRCDVNVSIRPEGSETLGTRVEMKNINSFSAAERAIEYEVNRQIDVVSEGGTITQETRRWDDSRGKNMVMRSKEDAQDYRYFPDPDLVAVEISDEWLEQIRSEIPELPQSRYNRYMEEIGLQPKEARILADSFDKACLLDEGVNMQRVDAKNIANWILSDISKYLNDKNLELKDTKLTAQKLVDMIELIEKNTISGNAGKKVLVQLFETDDSVDTIVDKLGLKQVSDEGAIQKLVDEVLAANPKSVADYKKGKKNAIGFLVGQCMKASKGKGNPKMINQLLSKTLDSME</sequence>
<dbReference type="HAMAP" id="MF_00121">
    <property type="entry name" value="GatB"/>
    <property type="match status" value="1"/>
</dbReference>
<keyword evidence="4 5" id="KW-0648">Protein biosynthesis</keyword>
<dbReference type="RefSeq" id="WP_216470832.1">
    <property type="nucleotide sequence ID" value="NZ_JAHLQI010000006.1"/>
</dbReference>
<dbReference type="NCBIfam" id="NF004012">
    <property type="entry name" value="PRK05477.1-2"/>
    <property type="match status" value="1"/>
</dbReference>
<dbReference type="InterPro" id="IPR004413">
    <property type="entry name" value="GatB"/>
</dbReference>
<dbReference type="PANTHER" id="PTHR11659:SF0">
    <property type="entry name" value="GLUTAMYL-TRNA(GLN) AMIDOTRANSFERASE SUBUNIT B, MITOCHONDRIAL"/>
    <property type="match status" value="1"/>
</dbReference>
<protein>
    <recommendedName>
        <fullName evidence="5">Aspartyl/glutamyl-tRNA(Asn/Gln) amidotransferase subunit B</fullName>
        <shortName evidence="5">Asp/Glu-ADT subunit B</shortName>
        <ecNumber evidence="5">6.3.5.-</ecNumber>
    </recommendedName>
</protein>
<comment type="function">
    <text evidence="5">Allows the formation of correctly charged Asn-tRNA(Asn) or Gln-tRNA(Gln) through the transamidation of misacylated Asp-tRNA(Asn) or Glu-tRNA(Gln) in organisms which lack either or both of asparaginyl-tRNA or glutaminyl-tRNA synthetases. The reaction takes place in the presence of glutamine and ATP through an activated phospho-Asp-tRNA(Asn) or phospho-Glu-tRNA(Gln).</text>
</comment>
<dbReference type="EMBL" id="JAHLQI010000006">
    <property type="protein sequence ID" value="MBU5491119.1"/>
    <property type="molecule type" value="Genomic_DNA"/>
</dbReference>
<dbReference type="NCBIfam" id="NF004014">
    <property type="entry name" value="PRK05477.1-4"/>
    <property type="match status" value="1"/>
</dbReference>
<keyword evidence="8" id="KW-1185">Reference proteome</keyword>
<comment type="similarity">
    <text evidence="5">Belongs to the GatB/GatE family. GatB subfamily.</text>
</comment>
<reference evidence="7 8" key="1">
    <citation type="submission" date="2021-06" db="EMBL/GenBank/DDBJ databases">
        <authorList>
            <person name="Sun Q."/>
            <person name="Li D."/>
        </authorList>
    </citation>
    <scope>NUCLEOTIDE SEQUENCE [LARGE SCALE GENOMIC DNA]</scope>
    <source>
        <strain evidence="7 8">MSJd-7</strain>
    </source>
</reference>
<accession>A0ABS6ETW0</accession>
<dbReference type="NCBIfam" id="TIGR00133">
    <property type="entry name" value="gatB"/>
    <property type="match status" value="1"/>
</dbReference>
<proteinExistence type="inferred from homology"/>
<gene>
    <name evidence="5 7" type="primary">gatB</name>
    <name evidence="7" type="ORF">KQI75_10890</name>
</gene>
<evidence type="ECO:0000256" key="2">
    <source>
        <dbReference type="ARBA" id="ARBA00022741"/>
    </source>
</evidence>
<evidence type="ECO:0000313" key="7">
    <source>
        <dbReference type="EMBL" id="MBU5491119.1"/>
    </source>
</evidence>
<evidence type="ECO:0000256" key="4">
    <source>
        <dbReference type="ARBA" id="ARBA00022917"/>
    </source>
</evidence>
<dbReference type="InterPro" id="IPR018027">
    <property type="entry name" value="Asn/Gln_amidotransferase"/>
</dbReference>
<comment type="subunit">
    <text evidence="5">Heterotrimer of A, B and C subunits.</text>
</comment>
<feature type="domain" description="Asn/Gln amidotransferase" evidence="6">
    <location>
        <begin position="320"/>
        <end position="474"/>
    </location>
</feature>
<dbReference type="SMART" id="SM00845">
    <property type="entry name" value="GatB_Yqey"/>
    <property type="match status" value="1"/>
</dbReference>
<evidence type="ECO:0000256" key="3">
    <source>
        <dbReference type="ARBA" id="ARBA00022840"/>
    </source>
</evidence>
<keyword evidence="1 5" id="KW-0436">Ligase</keyword>
<comment type="catalytic activity">
    <reaction evidence="5">
        <text>L-glutamyl-tRNA(Gln) + L-glutamine + ATP + H2O = L-glutaminyl-tRNA(Gln) + L-glutamate + ADP + phosphate + H(+)</text>
        <dbReference type="Rhea" id="RHEA:17521"/>
        <dbReference type="Rhea" id="RHEA-COMP:9681"/>
        <dbReference type="Rhea" id="RHEA-COMP:9684"/>
        <dbReference type="ChEBI" id="CHEBI:15377"/>
        <dbReference type="ChEBI" id="CHEBI:15378"/>
        <dbReference type="ChEBI" id="CHEBI:29985"/>
        <dbReference type="ChEBI" id="CHEBI:30616"/>
        <dbReference type="ChEBI" id="CHEBI:43474"/>
        <dbReference type="ChEBI" id="CHEBI:58359"/>
        <dbReference type="ChEBI" id="CHEBI:78520"/>
        <dbReference type="ChEBI" id="CHEBI:78521"/>
        <dbReference type="ChEBI" id="CHEBI:456216"/>
    </reaction>
</comment>
<comment type="catalytic activity">
    <reaction evidence="5">
        <text>L-aspartyl-tRNA(Asn) + L-glutamine + ATP + H2O = L-asparaginyl-tRNA(Asn) + L-glutamate + ADP + phosphate + 2 H(+)</text>
        <dbReference type="Rhea" id="RHEA:14513"/>
        <dbReference type="Rhea" id="RHEA-COMP:9674"/>
        <dbReference type="Rhea" id="RHEA-COMP:9677"/>
        <dbReference type="ChEBI" id="CHEBI:15377"/>
        <dbReference type="ChEBI" id="CHEBI:15378"/>
        <dbReference type="ChEBI" id="CHEBI:29985"/>
        <dbReference type="ChEBI" id="CHEBI:30616"/>
        <dbReference type="ChEBI" id="CHEBI:43474"/>
        <dbReference type="ChEBI" id="CHEBI:58359"/>
        <dbReference type="ChEBI" id="CHEBI:78515"/>
        <dbReference type="ChEBI" id="CHEBI:78516"/>
        <dbReference type="ChEBI" id="CHEBI:456216"/>
    </reaction>
</comment>
<evidence type="ECO:0000256" key="5">
    <source>
        <dbReference type="HAMAP-Rule" id="MF_00121"/>
    </source>
</evidence>
<dbReference type="EC" id="6.3.5.-" evidence="5"/>
<dbReference type="InterPro" id="IPR006075">
    <property type="entry name" value="Asn/Gln-tRNA_Trfase_suB/E_cat"/>
</dbReference>
<dbReference type="Pfam" id="PF02934">
    <property type="entry name" value="GatB_N"/>
    <property type="match status" value="1"/>
</dbReference>
<keyword evidence="3 5" id="KW-0067">ATP-binding</keyword>
<evidence type="ECO:0000259" key="6">
    <source>
        <dbReference type="SMART" id="SM00845"/>
    </source>
</evidence>
<dbReference type="PANTHER" id="PTHR11659">
    <property type="entry name" value="GLUTAMYL-TRNA GLN AMIDOTRANSFERASE SUBUNIT B MITOCHONDRIAL AND PROKARYOTIC PET112-RELATED"/>
    <property type="match status" value="1"/>
</dbReference>
<comment type="caution">
    <text evidence="7">The sequence shown here is derived from an EMBL/GenBank/DDBJ whole genome shotgun (WGS) entry which is preliminary data.</text>
</comment>
<dbReference type="Proteomes" id="UP000783588">
    <property type="component" value="Unassembled WGS sequence"/>
</dbReference>
<dbReference type="Pfam" id="PF02637">
    <property type="entry name" value="GatB_Yqey"/>
    <property type="match status" value="1"/>
</dbReference>
<evidence type="ECO:0000256" key="1">
    <source>
        <dbReference type="ARBA" id="ARBA00022598"/>
    </source>
</evidence>